<gene>
    <name evidence="2" type="ordered locus">BC1003_2827</name>
</gene>
<dbReference type="KEGG" id="bgf:BC1003_2827"/>
<protein>
    <submittedName>
        <fullName evidence="2">Uncharacterized protein</fullName>
    </submittedName>
</protein>
<feature type="compositionally biased region" description="Polar residues" evidence="1">
    <location>
        <begin position="26"/>
        <end position="38"/>
    </location>
</feature>
<feature type="region of interest" description="Disordered" evidence="1">
    <location>
        <begin position="1"/>
        <end position="60"/>
    </location>
</feature>
<sequence>MDAERNGPGALNRQSAQDVQSVQSVKNAQKPQAAQASDPSGFRHRQSNTQALHGDTSWQA</sequence>
<accession>E1T863</accession>
<feature type="compositionally biased region" description="Low complexity" evidence="1">
    <location>
        <begin position="14"/>
        <end position="25"/>
    </location>
</feature>
<feature type="compositionally biased region" description="Polar residues" evidence="1">
    <location>
        <begin position="47"/>
        <end position="60"/>
    </location>
</feature>
<name>E1T863_BURSG</name>
<organism evidence="2">
    <name type="scientific">Burkholderia sp. (strain CCGE1003)</name>
    <dbReference type="NCBI Taxonomy" id="640512"/>
    <lineage>
        <taxon>Bacteria</taxon>
        <taxon>Pseudomonadati</taxon>
        <taxon>Pseudomonadota</taxon>
        <taxon>Betaproteobacteria</taxon>
        <taxon>Burkholderiales</taxon>
        <taxon>Burkholderiaceae</taxon>
        <taxon>Burkholderia</taxon>
    </lineage>
</organism>
<dbReference type="AlphaFoldDB" id="E1T863"/>
<proteinExistence type="predicted"/>
<evidence type="ECO:0000313" key="2">
    <source>
        <dbReference type="EMBL" id="ADN58780.1"/>
    </source>
</evidence>
<dbReference type="EMBL" id="CP002217">
    <property type="protein sequence ID" value="ADN58780.1"/>
    <property type="molecule type" value="Genomic_DNA"/>
</dbReference>
<dbReference type="HOGENOM" id="CLU_2932479_0_0_4"/>
<evidence type="ECO:0000256" key="1">
    <source>
        <dbReference type="SAM" id="MobiDB-lite"/>
    </source>
</evidence>
<reference evidence="2" key="1">
    <citation type="submission" date="2010-09" db="EMBL/GenBank/DDBJ databases">
        <title>Complete sequence of chromosome1 of Burkholderia sp. CCGE1003.</title>
        <authorList>
            <consortium name="US DOE Joint Genome Institute"/>
            <person name="Lucas S."/>
            <person name="Copeland A."/>
            <person name="Lapidus A."/>
            <person name="Cheng J.-F."/>
            <person name="Bruce D."/>
            <person name="Goodwin L."/>
            <person name="Pitluck S."/>
            <person name="Daligault H."/>
            <person name="Davenport K."/>
            <person name="Detter J.C."/>
            <person name="Han C."/>
            <person name="Tapia R."/>
            <person name="Land M."/>
            <person name="Hauser L."/>
            <person name="Jeffries C."/>
            <person name="Kyrpides N."/>
            <person name="Ivanova N."/>
            <person name="Ovchinnikova G."/>
            <person name="Martinez-Romero E."/>
            <person name="Rogel M.A."/>
            <person name="Auchtung J."/>
            <person name="Tiedje J.M."/>
            <person name="Woyke T."/>
        </authorList>
    </citation>
    <scope>NUCLEOTIDE SEQUENCE</scope>
    <source>
        <strain evidence="2">CCGE1003</strain>
    </source>
</reference>